<dbReference type="OrthoDB" id="2953146at2"/>
<dbReference type="SUPFAM" id="SSF48452">
    <property type="entry name" value="TPR-like"/>
    <property type="match status" value="1"/>
</dbReference>
<dbReference type="STRING" id="519424.AZF04_10395"/>
<evidence type="ECO:0000313" key="4">
    <source>
        <dbReference type="Proteomes" id="UP000075806"/>
    </source>
</evidence>
<dbReference type="RefSeq" id="WP_061949728.1">
    <property type="nucleotide sequence ID" value="NZ_LTAO01000036.1"/>
</dbReference>
<keyword evidence="2" id="KW-0175">Coiled coil</keyword>
<keyword evidence="4" id="KW-1185">Reference proteome</keyword>
<organism evidence="3 4">
    <name type="scientific">Alkalihalobacillus trypoxylicola</name>
    <dbReference type="NCBI Taxonomy" id="519424"/>
    <lineage>
        <taxon>Bacteria</taxon>
        <taxon>Bacillati</taxon>
        <taxon>Bacillota</taxon>
        <taxon>Bacilli</taxon>
        <taxon>Bacillales</taxon>
        <taxon>Bacillaceae</taxon>
        <taxon>Alkalihalobacillus</taxon>
    </lineage>
</organism>
<dbReference type="EMBL" id="LTAO01000036">
    <property type="protein sequence ID" value="KYG27596.1"/>
    <property type="molecule type" value="Genomic_DNA"/>
</dbReference>
<proteinExistence type="predicted"/>
<dbReference type="InterPro" id="IPR019734">
    <property type="entry name" value="TPR_rpt"/>
</dbReference>
<dbReference type="InterPro" id="IPR027417">
    <property type="entry name" value="P-loop_NTPase"/>
</dbReference>
<dbReference type="AlphaFoldDB" id="A0A162D0I2"/>
<evidence type="ECO:0000256" key="1">
    <source>
        <dbReference type="PROSITE-ProRule" id="PRU00339"/>
    </source>
</evidence>
<reference evidence="3" key="1">
    <citation type="submission" date="2016-02" db="EMBL/GenBank/DDBJ databases">
        <title>Genome sequence of Bacillus trypoxylicola KCTC 13244(T).</title>
        <authorList>
            <person name="Jeong H."/>
            <person name="Park S.-H."/>
            <person name="Choi S.-K."/>
        </authorList>
    </citation>
    <scope>NUCLEOTIDE SEQUENCE [LARGE SCALE GENOMIC DNA]</scope>
    <source>
        <strain evidence="3">KCTC 13244</strain>
    </source>
</reference>
<accession>A0A162D0I2</accession>
<name>A0A162D0I2_9BACI</name>
<keyword evidence="1" id="KW-0802">TPR repeat</keyword>
<dbReference type="SUPFAM" id="SSF52540">
    <property type="entry name" value="P-loop containing nucleoside triphosphate hydrolases"/>
    <property type="match status" value="1"/>
</dbReference>
<sequence>MEINHDLIQKNYYKQLIQETASKSEYEQLSLLLLNDELDDHQKSEVRFGQGELNFIHQDYETAIFKWEKVEGQWQNWAKKNIADAYDQLGLLKDAKRMYQSIKTQDETLKTEVFLQLFSIYIEQEKLDDAAETIKKAVQWNPDYPNVTVMAKQFFEEYRDYSSAIELAVDESIRTGSIEWFDKVKSYVEQGLTKTTNPSYFMPLLTSLHSLNLDKYEELVTTLWDSYRGEELYFDWLLVFNTSYANILGTQQENLALLSNYYQVSYFEMISGTYFLKEIEAIIPLHIRNWFMISSSEDQLLSVTAVLSWNDMFPEQIEEEFVHEAKEQLELVSGSVDWLEKSLVLFQEIENWAKKHDLMIGQKYEWVIKELLQFNQKNLMVAGTLKGGKNSFLEGLIGSSLEIEENHHSLYFIKEGKDSVQAISKEEDFALTDEASVTNLIEIKTESHLLREMGLQIIDSPVLSRNQNQNNSWKSMINFADHMVFVLNGNHPFTNEERTFLLEVKKEFPDLAVHFIFNKLDGIYSEHEEGRILAETKSRINEYFSDAKVLSFSPKVTGKKEAEEITGFIKNMLKIEPIEQRRNKKILYFIKEVIGYLYEQRTEMEKQYLHSVSWNEEMVEKLKAAHHQVNDLEKEESQSIKNAYQEIKDEMETDIKNAVPSILKECKDLIREDTNFKTLPEQINREATLKLNHYFESKLIPKFSNSFSRWLEVSNVAFIRSQSYLKEMAEGFNSLYESDQFLLEGDFRILDDWQRDIERLSTSIQLEHINLFNKMTPSQLVLKSSGKWLGSITANKSLLYKMYMKFFEGEDFSQIAENIASQFMMQFELFERGLTRDIQMFFKKPYSVVQGAIQEAQSEIEGNNEAIGTLKSNPEVYRDPLTLFQLRVHQYEWVMRKNKTLAAYI</sequence>
<gene>
    <name evidence="3" type="ORF">AZF04_10395</name>
</gene>
<evidence type="ECO:0000256" key="2">
    <source>
        <dbReference type="SAM" id="Coils"/>
    </source>
</evidence>
<dbReference type="Gene3D" id="1.25.40.10">
    <property type="entry name" value="Tetratricopeptide repeat domain"/>
    <property type="match status" value="1"/>
</dbReference>
<feature type="repeat" description="TPR" evidence="1">
    <location>
        <begin position="111"/>
        <end position="144"/>
    </location>
</feature>
<dbReference type="Gene3D" id="3.40.50.300">
    <property type="entry name" value="P-loop containing nucleotide triphosphate hydrolases"/>
    <property type="match status" value="1"/>
</dbReference>
<dbReference type="InterPro" id="IPR051943">
    <property type="entry name" value="TRAFAC_Dynamin-like_GTPase"/>
</dbReference>
<dbReference type="PANTHER" id="PTHR43681:SF1">
    <property type="entry name" value="SARCALUMENIN"/>
    <property type="match status" value="1"/>
</dbReference>
<feature type="coiled-coil region" evidence="2">
    <location>
        <begin position="615"/>
        <end position="650"/>
    </location>
</feature>
<dbReference type="InterPro" id="IPR011990">
    <property type="entry name" value="TPR-like_helical_dom_sf"/>
</dbReference>
<comment type="caution">
    <text evidence="3">The sequence shown here is derived from an EMBL/GenBank/DDBJ whole genome shotgun (WGS) entry which is preliminary data.</text>
</comment>
<dbReference type="Proteomes" id="UP000075806">
    <property type="component" value="Unassembled WGS sequence"/>
</dbReference>
<evidence type="ECO:0000313" key="3">
    <source>
        <dbReference type="EMBL" id="KYG27596.1"/>
    </source>
</evidence>
<dbReference type="PANTHER" id="PTHR43681">
    <property type="entry name" value="TRANSMEMBRANE GTPASE FZO"/>
    <property type="match status" value="1"/>
</dbReference>
<dbReference type="PROSITE" id="PS50005">
    <property type="entry name" value="TPR"/>
    <property type="match status" value="1"/>
</dbReference>
<protein>
    <submittedName>
        <fullName evidence="3">Uncharacterized protein</fullName>
    </submittedName>
</protein>